<dbReference type="SUPFAM" id="SSF81606">
    <property type="entry name" value="PP2C-like"/>
    <property type="match status" value="1"/>
</dbReference>
<evidence type="ECO:0000313" key="2">
    <source>
        <dbReference type="EMBL" id="SHN69766.1"/>
    </source>
</evidence>
<dbReference type="RefSeq" id="WP_072761049.1">
    <property type="nucleotide sequence ID" value="NZ_FRDJ01000018.1"/>
</dbReference>
<dbReference type="STRING" id="1121883.SAMN02745226_01967"/>
<sequence length="533" mass="61140">MAGIGISIPEEVTVLRFEVKSNYRLDLIPNDVENNRVRLPIVIKDGYAYFIKECNQRSLVDLAKDKTISDEVFFELFGKVLELLSNVEKDLFKFYCLAPNSIFLDDDLEPLLYLYYPLFVEGKRAETNLDLPIFISPSNMSLESKNSRLLADLFSRLFLMRFSENEIDFRNRAEYVRNTLLMQGKFDLNHWFNKSYNNKYTFAECSEKYKEAIQLTKKRAEGFDGSNFRGYRLASYSKIGKGKLKPEDDFKETSSVNQDAYFEKKSGEMAIVAVFDGISSSAVGNGNIASRLAAEILKRKYEEFEAKYEENGKVTEKEVKKFFEEFVNEANKNIVAEALNQAEKMEIEITDTSVMMATTFTGVLMVKNEFYMCSVGDSPCYVLNEQSAKKVNIEHNLRLEKLLSGQRFDESDPMLNSLTQALGMATIQNNEIKPVKPSCEFLHSTLMPDEFIMVMSDGVIDFSLGNTENDKEKYFHSLFIDKYNKTNMLKETVEDVLDELNKQAGDNITLCVIKPEFTKIESEEEGDKNEKVS</sequence>
<organism evidence="2 3">
    <name type="scientific">Fervidobacterium gondwanense DSM 13020</name>
    <dbReference type="NCBI Taxonomy" id="1121883"/>
    <lineage>
        <taxon>Bacteria</taxon>
        <taxon>Thermotogati</taxon>
        <taxon>Thermotogota</taxon>
        <taxon>Thermotogae</taxon>
        <taxon>Thermotogales</taxon>
        <taxon>Fervidobacteriaceae</taxon>
        <taxon>Fervidobacterium</taxon>
    </lineage>
</organism>
<dbReference type="InterPro" id="IPR036457">
    <property type="entry name" value="PPM-type-like_dom_sf"/>
</dbReference>
<name>A0A1M7TGC4_FERGO</name>
<dbReference type="Pfam" id="PF13672">
    <property type="entry name" value="PP2C_2"/>
    <property type="match status" value="1"/>
</dbReference>
<dbReference type="Gene3D" id="3.60.40.10">
    <property type="entry name" value="PPM-type phosphatase domain"/>
    <property type="match status" value="1"/>
</dbReference>
<protein>
    <submittedName>
        <fullName evidence="2">Serine/threonine protein phosphatase PrpC</fullName>
    </submittedName>
</protein>
<dbReference type="AlphaFoldDB" id="A0A1M7TGC4"/>
<dbReference type="SMART" id="SM00332">
    <property type="entry name" value="PP2Cc"/>
    <property type="match status" value="1"/>
</dbReference>
<evidence type="ECO:0000313" key="3">
    <source>
        <dbReference type="Proteomes" id="UP000184207"/>
    </source>
</evidence>
<reference evidence="3" key="1">
    <citation type="submission" date="2016-12" db="EMBL/GenBank/DDBJ databases">
        <authorList>
            <person name="Varghese N."/>
            <person name="Submissions S."/>
        </authorList>
    </citation>
    <scope>NUCLEOTIDE SEQUENCE [LARGE SCALE GENOMIC DNA]</scope>
    <source>
        <strain evidence="3">DSM 13020</strain>
    </source>
</reference>
<accession>A0A1M7TGC4</accession>
<evidence type="ECO:0000259" key="1">
    <source>
        <dbReference type="PROSITE" id="PS51746"/>
    </source>
</evidence>
<dbReference type="PROSITE" id="PS51746">
    <property type="entry name" value="PPM_2"/>
    <property type="match status" value="1"/>
</dbReference>
<dbReference type="Proteomes" id="UP000184207">
    <property type="component" value="Unassembled WGS sequence"/>
</dbReference>
<dbReference type="EMBL" id="FRDJ01000018">
    <property type="protein sequence ID" value="SHN69766.1"/>
    <property type="molecule type" value="Genomic_DNA"/>
</dbReference>
<keyword evidence="3" id="KW-1185">Reference proteome</keyword>
<dbReference type="CDD" id="cd00143">
    <property type="entry name" value="PP2Cc"/>
    <property type="match status" value="1"/>
</dbReference>
<feature type="domain" description="PPM-type phosphatase" evidence="1">
    <location>
        <begin position="230"/>
        <end position="515"/>
    </location>
</feature>
<dbReference type="InterPro" id="IPR001932">
    <property type="entry name" value="PPM-type_phosphatase-like_dom"/>
</dbReference>
<gene>
    <name evidence="2" type="ORF">SAMN02745226_01967</name>
</gene>
<proteinExistence type="predicted"/>